<proteinExistence type="predicted"/>
<evidence type="ECO:0000313" key="1">
    <source>
        <dbReference type="EMBL" id="VUZ55668.1"/>
    </source>
</evidence>
<evidence type="ECO:0000313" key="2">
    <source>
        <dbReference type="Proteomes" id="UP000321570"/>
    </source>
</evidence>
<accession>A0A564Z9W6</accession>
<name>A0A564Z9W6_HYMDI</name>
<sequence length="85" mass="9365">TERTSNENEQSISLLEGIQTAIDEILSFLKEGIARFPVLVSASLTDFMDKVDVKLSVLLPKTVDNLLNRLNLLSFRDNGSAVVNS</sequence>
<feature type="non-terminal residue" evidence="1">
    <location>
        <position position="1"/>
    </location>
</feature>
<organism evidence="1 2">
    <name type="scientific">Hymenolepis diminuta</name>
    <name type="common">Rat tapeworm</name>
    <dbReference type="NCBI Taxonomy" id="6216"/>
    <lineage>
        <taxon>Eukaryota</taxon>
        <taxon>Metazoa</taxon>
        <taxon>Spiralia</taxon>
        <taxon>Lophotrochozoa</taxon>
        <taxon>Platyhelminthes</taxon>
        <taxon>Cestoda</taxon>
        <taxon>Eucestoda</taxon>
        <taxon>Cyclophyllidea</taxon>
        <taxon>Hymenolepididae</taxon>
        <taxon>Hymenolepis</taxon>
    </lineage>
</organism>
<gene>
    <name evidence="1" type="ORF">WMSIL1_LOCUS13522</name>
</gene>
<dbReference type="Proteomes" id="UP000321570">
    <property type="component" value="Unassembled WGS sequence"/>
</dbReference>
<reference evidence="1 2" key="1">
    <citation type="submission" date="2019-07" db="EMBL/GenBank/DDBJ databases">
        <authorList>
            <person name="Jastrzebski P J."/>
            <person name="Paukszto L."/>
            <person name="Jastrzebski P J."/>
        </authorList>
    </citation>
    <scope>NUCLEOTIDE SEQUENCE [LARGE SCALE GENOMIC DNA]</scope>
    <source>
        <strain evidence="1 2">WMS-il1</strain>
    </source>
</reference>
<protein>
    <submittedName>
        <fullName evidence="1">Uncharacterized protein</fullName>
    </submittedName>
</protein>
<dbReference type="EMBL" id="CABIJS010000697">
    <property type="protein sequence ID" value="VUZ55668.1"/>
    <property type="molecule type" value="Genomic_DNA"/>
</dbReference>
<dbReference type="AlphaFoldDB" id="A0A564Z9W6"/>
<keyword evidence="2" id="KW-1185">Reference proteome</keyword>
<feature type="non-terminal residue" evidence="1">
    <location>
        <position position="85"/>
    </location>
</feature>